<keyword evidence="1" id="KW-0732">Signal</keyword>
<gene>
    <name evidence="2" type="ORF">P0Y53_12215</name>
</gene>
<evidence type="ECO:0000313" key="2">
    <source>
        <dbReference type="EMBL" id="WEK38263.1"/>
    </source>
</evidence>
<evidence type="ECO:0000313" key="3">
    <source>
        <dbReference type="Proteomes" id="UP001220610"/>
    </source>
</evidence>
<feature type="chain" id="PRO_5042510429" evidence="1">
    <location>
        <begin position="24"/>
        <end position="109"/>
    </location>
</feature>
<feature type="signal peptide" evidence="1">
    <location>
        <begin position="1"/>
        <end position="23"/>
    </location>
</feature>
<reference evidence="2" key="1">
    <citation type="submission" date="2023-03" db="EMBL/GenBank/DDBJ databases">
        <title>Andean soil-derived lignocellulolytic bacterial consortium as a source of novel taxa and putative plastic-active enzymes.</title>
        <authorList>
            <person name="Diaz-Garcia L."/>
            <person name="Chuvochina M."/>
            <person name="Feuerriegel G."/>
            <person name="Bunk B."/>
            <person name="Sproer C."/>
            <person name="Streit W.R."/>
            <person name="Rodriguez L.M."/>
            <person name="Overmann J."/>
            <person name="Jimenez D.J."/>
        </authorList>
    </citation>
    <scope>NUCLEOTIDE SEQUENCE</scope>
    <source>
        <strain evidence="2">MAG 7</strain>
    </source>
</reference>
<evidence type="ECO:0000256" key="1">
    <source>
        <dbReference type="SAM" id="SignalP"/>
    </source>
</evidence>
<name>A0AAJ5WZH3_9BACT</name>
<dbReference type="Proteomes" id="UP001220610">
    <property type="component" value="Chromosome"/>
</dbReference>
<protein>
    <submittedName>
        <fullName evidence="2">Uncharacterized protein</fullName>
    </submittedName>
</protein>
<organism evidence="2 3">
    <name type="scientific">Candidatus Pseudobacter hemicellulosilyticus</name>
    <dbReference type="NCBI Taxonomy" id="3121375"/>
    <lineage>
        <taxon>Bacteria</taxon>
        <taxon>Pseudomonadati</taxon>
        <taxon>Bacteroidota</taxon>
        <taxon>Chitinophagia</taxon>
        <taxon>Chitinophagales</taxon>
        <taxon>Chitinophagaceae</taxon>
        <taxon>Pseudobacter</taxon>
    </lineage>
</organism>
<dbReference type="AlphaFoldDB" id="A0AAJ5WZH3"/>
<proteinExistence type="predicted"/>
<dbReference type="EMBL" id="CP119311">
    <property type="protein sequence ID" value="WEK38263.1"/>
    <property type="molecule type" value="Genomic_DNA"/>
</dbReference>
<accession>A0AAJ5WZH3</accession>
<sequence length="109" mass="12373">MKKLLSCAVATVLVLLLQGNVPAPVNPSSFTQQVPAAKAPATVNYTWYYDSWYTQPVGIVCSLGEELDRLRSQWPGYTFSAVYYFGLYAFEYGWHSYSTTTIIYSDFTW</sequence>